<dbReference type="InterPro" id="IPR007899">
    <property type="entry name" value="CHAD_dom"/>
</dbReference>
<gene>
    <name evidence="2" type="ORF">LMG28614_02106</name>
</gene>
<dbReference type="PANTHER" id="PTHR39339">
    <property type="entry name" value="SLR1444 PROTEIN"/>
    <property type="match status" value="1"/>
</dbReference>
<evidence type="ECO:0000313" key="3">
    <source>
        <dbReference type="Proteomes" id="UP000494365"/>
    </source>
</evidence>
<feature type="domain" description="CHAD" evidence="1">
    <location>
        <begin position="10"/>
        <end position="215"/>
    </location>
</feature>
<dbReference type="EMBL" id="CADIKK010000008">
    <property type="protein sequence ID" value="CAB3785332.1"/>
    <property type="molecule type" value="Genomic_DNA"/>
</dbReference>
<sequence length="224" mass="24679">MQGDAHRDGIGGALADALNRAERITALSSRVPVTQHIFDRDGALAAHGWRVTIEVVPGIRRIVASRRTDHVLGVAIRDAVCNAPLAAGSELAQCAALLHDFAETRVRKHFKRLIGAPALTSLDAAARHRQRIEVKRLRYALEFFEPITSEKTRRTVAKTLVRIQGALGDGSDAATALRFFERLDLTPYQQGFARGWCEAVNRCTAQEGERLLRTLGTPKIKREA</sequence>
<dbReference type="AlphaFoldDB" id="A0A6S7B213"/>
<evidence type="ECO:0000313" key="2">
    <source>
        <dbReference type="EMBL" id="CAB3785332.1"/>
    </source>
</evidence>
<dbReference type="InterPro" id="IPR038186">
    <property type="entry name" value="CHAD_dom_sf"/>
</dbReference>
<dbReference type="Gene3D" id="1.40.20.10">
    <property type="entry name" value="CHAD domain"/>
    <property type="match status" value="1"/>
</dbReference>
<organism evidence="2 3">
    <name type="scientific">Paraburkholderia ultramafica</name>
    <dbReference type="NCBI Taxonomy" id="1544867"/>
    <lineage>
        <taxon>Bacteria</taxon>
        <taxon>Pseudomonadati</taxon>
        <taxon>Pseudomonadota</taxon>
        <taxon>Betaproteobacteria</taxon>
        <taxon>Burkholderiales</taxon>
        <taxon>Burkholderiaceae</taxon>
        <taxon>Paraburkholderia</taxon>
    </lineage>
</organism>
<dbReference type="Proteomes" id="UP000494365">
    <property type="component" value="Unassembled WGS sequence"/>
</dbReference>
<dbReference type="SMART" id="SM00880">
    <property type="entry name" value="CHAD"/>
    <property type="match status" value="1"/>
</dbReference>
<accession>A0A6S7B213</accession>
<name>A0A6S7B213_9BURK</name>
<evidence type="ECO:0000259" key="1">
    <source>
        <dbReference type="SMART" id="SM00880"/>
    </source>
</evidence>
<dbReference type="Pfam" id="PF05235">
    <property type="entry name" value="CHAD"/>
    <property type="match status" value="1"/>
</dbReference>
<protein>
    <recommendedName>
        <fullName evidence="1">CHAD domain-containing protein</fullName>
    </recommendedName>
</protein>
<reference evidence="2 3" key="1">
    <citation type="submission" date="2020-04" db="EMBL/GenBank/DDBJ databases">
        <authorList>
            <person name="De Canck E."/>
        </authorList>
    </citation>
    <scope>NUCLEOTIDE SEQUENCE [LARGE SCALE GENOMIC DNA]</scope>
    <source>
        <strain evidence="2 3">LMG 28614</strain>
    </source>
</reference>
<keyword evidence="3" id="KW-1185">Reference proteome</keyword>
<proteinExistence type="predicted"/>
<dbReference type="PANTHER" id="PTHR39339:SF1">
    <property type="entry name" value="CHAD DOMAIN-CONTAINING PROTEIN"/>
    <property type="match status" value="1"/>
</dbReference>